<evidence type="ECO:0000313" key="3">
    <source>
        <dbReference type="EMBL" id="QHU30049.1"/>
    </source>
</evidence>
<dbReference type="Pfam" id="PF23983">
    <property type="entry name" value="P11_C"/>
    <property type="match status" value="1"/>
</dbReference>
<evidence type="ECO:0000259" key="2">
    <source>
        <dbReference type="Pfam" id="PF23983"/>
    </source>
</evidence>
<name>A0A6C0LGI3_9ZZZZ</name>
<feature type="domain" description="Minor capsid protein P11 C-terminal conserved region" evidence="2">
    <location>
        <begin position="103"/>
        <end position="185"/>
    </location>
</feature>
<proteinExistence type="predicted"/>
<dbReference type="EMBL" id="MN740503">
    <property type="protein sequence ID" value="QHU30049.1"/>
    <property type="molecule type" value="Genomic_DNA"/>
</dbReference>
<accession>A0A6C0LGI3</accession>
<keyword evidence="1" id="KW-1133">Transmembrane helix</keyword>
<dbReference type="InterPro" id="IPR055730">
    <property type="entry name" value="P11_C"/>
</dbReference>
<keyword evidence="1" id="KW-0472">Membrane</keyword>
<protein>
    <recommendedName>
        <fullName evidence="2">Minor capsid protein P11 C-terminal conserved region domain-containing protein</fullName>
    </recommendedName>
</protein>
<reference evidence="3" key="1">
    <citation type="journal article" date="2020" name="Nature">
        <title>Giant virus diversity and host interactions through global metagenomics.</title>
        <authorList>
            <person name="Schulz F."/>
            <person name="Roux S."/>
            <person name="Paez-Espino D."/>
            <person name="Jungbluth S."/>
            <person name="Walsh D.A."/>
            <person name="Denef V.J."/>
            <person name="McMahon K.D."/>
            <person name="Konstantinidis K.T."/>
            <person name="Eloe-Fadrosh E.A."/>
            <person name="Kyrpides N.C."/>
            <person name="Woyke T."/>
        </authorList>
    </citation>
    <scope>NUCLEOTIDE SEQUENCE</scope>
    <source>
        <strain evidence="3">GVMAG-M-3300027833-11</strain>
    </source>
</reference>
<sequence length="191" mass="19886">MPNMLKDLQKNIKGHHLISALAALFAIYLIYRFIVRSNGSKDSMSSGHMSGANDSQVQGDAAGGNGVALAAAPMGENEQFAEVQGVQGQAAGLPPSCSAGTSLQAGDLLPSDSNTQFQQLSPNGSGGLENVNLLKAGYHTGIDTVGSSLRNANLQVRSEPPNPTSKVSPWMNTTIEPDLMRVPLELGCGPQ</sequence>
<dbReference type="AlphaFoldDB" id="A0A6C0LGI3"/>
<feature type="transmembrane region" description="Helical" evidence="1">
    <location>
        <begin position="16"/>
        <end position="35"/>
    </location>
</feature>
<evidence type="ECO:0000256" key="1">
    <source>
        <dbReference type="SAM" id="Phobius"/>
    </source>
</evidence>
<organism evidence="3">
    <name type="scientific">viral metagenome</name>
    <dbReference type="NCBI Taxonomy" id="1070528"/>
    <lineage>
        <taxon>unclassified sequences</taxon>
        <taxon>metagenomes</taxon>
        <taxon>organismal metagenomes</taxon>
    </lineage>
</organism>
<keyword evidence="1" id="KW-0812">Transmembrane</keyword>